<evidence type="ECO:0008006" key="5">
    <source>
        <dbReference type="Google" id="ProtNLM"/>
    </source>
</evidence>
<keyword evidence="2" id="KW-1133">Transmembrane helix</keyword>
<dbReference type="PANTHER" id="PTHR46830">
    <property type="entry name" value="TRANSFERASE, PUTATIVE-RELATED"/>
    <property type="match status" value="1"/>
</dbReference>
<dbReference type="InterPro" id="IPR029044">
    <property type="entry name" value="Nucleotide-diphossugar_trans"/>
</dbReference>
<organism evidence="3 4">
    <name type="scientific">Ophiocordyceps unilateralis</name>
    <name type="common">Zombie-ant fungus</name>
    <name type="synonym">Torrubia unilateralis</name>
    <dbReference type="NCBI Taxonomy" id="268505"/>
    <lineage>
        <taxon>Eukaryota</taxon>
        <taxon>Fungi</taxon>
        <taxon>Dikarya</taxon>
        <taxon>Ascomycota</taxon>
        <taxon>Pezizomycotina</taxon>
        <taxon>Sordariomycetes</taxon>
        <taxon>Hypocreomycetidae</taxon>
        <taxon>Hypocreales</taxon>
        <taxon>Ophiocordycipitaceae</taxon>
        <taxon>Ophiocordyceps</taxon>
    </lineage>
</organism>
<gene>
    <name evidence="3" type="ORF">XA68_11693</name>
</gene>
<dbReference type="GO" id="GO:1901135">
    <property type="term" value="P:carbohydrate derivative metabolic process"/>
    <property type="evidence" value="ECO:0007669"/>
    <property type="project" value="UniProtKB-ARBA"/>
</dbReference>
<dbReference type="InterPro" id="IPR007577">
    <property type="entry name" value="GlycoTrfase_DXD_sugar-bd_CS"/>
</dbReference>
<dbReference type="AlphaFoldDB" id="A0A2A9PFB7"/>
<evidence type="ECO:0000256" key="2">
    <source>
        <dbReference type="SAM" id="Phobius"/>
    </source>
</evidence>
<comment type="caution">
    <text evidence="3">The sequence shown here is derived from an EMBL/GenBank/DDBJ whole genome shotgun (WGS) entry which is preliminary data.</text>
</comment>
<evidence type="ECO:0000313" key="3">
    <source>
        <dbReference type="EMBL" id="PFH59924.1"/>
    </source>
</evidence>
<reference evidence="3 4" key="1">
    <citation type="journal article" date="2015" name="BMC Genomics">
        <title>Gene expression during zombie ant biting behavior reflects the complexity underlying fungal parasitic behavioral manipulation.</title>
        <authorList>
            <person name="de Bekker C."/>
            <person name="Ohm R.A."/>
            <person name="Loreto R.G."/>
            <person name="Sebastian A."/>
            <person name="Albert I."/>
            <person name="Merrow M."/>
            <person name="Brachmann A."/>
            <person name="Hughes D.P."/>
        </authorList>
    </citation>
    <scope>NUCLEOTIDE SEQUENCE [LARGE SCALE GENOMIC DNA]</scope>
    <source>
        <strain evidence="3 4">SC16a</strain>
    </source>
</reference>
<reference evidence="3 4" key="2">
    <citation type="journal article" date="2017" name="Sci. Rep.">
        <title>Ant-infecting Ophiocordyceps genomes reveal a high diversity of potential behavioral manipulation genes and a possible major role for enterotoxins.</title>
        <authorList>
            <person name="de Bekker C."/>
            <person name="Ohm R.A."/>
            <person name="Evans H.C."/>
            <person name="Brachmann A."/>
            <person name="Hughes D.P."/>
        </authorList>
    </citation>
    <scope>NUCLEOTIDE SEQUENCE [LARGE SCALE GENOMIC DNA]</scope>
    <source>
        <strain evidence="3 4">SC16a</strain>
    </source>
</reference>
<dbReference type="Proteomes" id="UP000037136">
    <property type="component" value="Unassembled WGS sequence"/>
</dbReference>
<dbReference type="SUPFAM" id="SSF53448">
    <property type="entry name" value="Nucleotide-diphospho-sugar transferases"/>
    <property type="match status" value="1"/>
</dbReference>
<comment type="similarity">
    <text evidence="1">Belongs to the glycosyltransferase 32 family.</text>
</comment>
<dbReference type="Pfam" id="PF04488">
    <property type="entry name" value="Gly_transf_sug"/>
    <property type="match status" value="1"/>
</dbReference>
<name>A0A2A9PFB7_OPHUN</name>
<evidence type="ECO:0000256" key="1">
    <source>
        <dbReference type="ARBA" id="ARBA00009003"/>
    </source>
</evidence>
<sequence>MTVSRARRKIRLLFIIVTSFLLINCFGILYIDGSIHDYLLELVRPTWFYVTGLTRYNFRPTTLEQACFNGSATRINAPGLPEAIPRVVHFITGVDRPNPITLITWLAVRAVAANLGPDVEIRLHHVFLSEDGPWWPEVRDRVTLVRHEPSFLDGFSGIKPPPPEWHPAHKADILRLQILSDHGGIYLDADVILLRPLDTLLSGRRDVIMGYEGGHRQGMCNAVILAKKGAPFLQRWYSLYDYFDPSLWNYHSVMLPAKLAAAYPDDICPLSPEAFFWPLWTDDQKAWMHRKLDRDEADEVAAAMERNGGALFPGQLAYHATGSAKHMRNPTPHGILTEDTRFNMLVRRYIDAKKET</sequence>
<proteinExistence type="inferred from homology"/>
<protein>
    <recommendedName>
        <fullName evidence="5">Alpha 1,4-glycosyltransferase domain-containing protein</fullName>
    </recommendedName>
</protein>
<dbReference type="EMBL" id="LAZP02000163">
    <property type="protein sequence ID" value="PFH59924.1"/>
    <property type="molecule type" value="Genomic_DNA"/>
</dbReference>
<accession>A0A2A9PFB7</accession>
<keyword evidence="2" id="KW-0812">Transmembrane</keyword>
<feature type="transmembrane region" description="Helical" evidence="2">
    <location>
        <begin position="12"/>
        <end position="31"/>
    </location>
</feature>
<dbReference type="STRING" id="268505.A0A2A9PFB7"/>
<dbReference type="OrthoDB" id="409543at2759"/>
<dbReference type="Gene3D" id="3.90.550.20">
    <property type="match status" value="1"/>
</dbReference>
<dbReference type="PANTHER" id="PTHR46830:SF2">
    <property type="entry name" value="ALPHA-1,4-N-ACETYLGLUCOSAMINYLTRANSFERASE"/>
    <property type="match status" value="1"/>
</dbReference>
<evidence type="ECO:0000313" key="4">
    <source>
        <dbReference type="Proteomes" id="UP000037136"/>
    </source>
</evidence>
<keyword evidence="2" id="KW-0472">Membrane</keyword>
<keyword evidence="4" id="KW-1185">Reference proteome</keyword>